<proteinExistence type="predicted"/>
<name>A0A650EMW2_9BACT</name>
<organism evidence="1">
    <name type="scientific">uncultured Elusimicrobia bacterium</name>
    <dbReference type="NCBI Taxonomy" id="699876"/>
    <lineage>
        <taxon>Bacteria</taxon>
        <taxon>Pseudomonadati</taxon>
        <taxon>Elusimicrobiota</taxon>
        <taxon>Elusimicrobia</taxon>
        <taxon>environmental samples</taxon>
    </lineage>
</organism>
<reference evidence="1" key="1">
    <citation type="journal article" date="2020" name="J. ISSAAS">
        <title>Lactobacilli and other gastrointestinal microbiota of Peromyscus leucopus, reservoir host for agents of Lyme disease and other zoonoses in North America.</title>
        <authorList>
            <person name="Milovic A."/>
            <person name="Bassam K."/>
            <person name="Shao H."/>
            <person name="Chatzistamou I."/>
            <person name="Tufts D.M."/>
            <person name="Diuk-Wasser M."/>
            <person name="Barbour A.G."/>
        </authorList>
    </citation>
    <scope>NUCLEOTIDE SEQUENCE</scope>
    <source>
        <strain evidence="1">LL30</strain>
    </source>
</reference>
<accession>A0A650EMW2</accession>
<evidence type="ECO:0000313" key="1">
    <source>
        <dbReference type="EMBL" id="QGT50651.1"/>
    </source>
</evidence>
<dbReference type="EMBL" id="MN577571">
    <property type="protein sequence ID" value="QGT50651.1"/>
    <property type="molecule type" value="Genomic_DNA"/>
</dbReference>
<dbReference type="AlphaFoldDB" id="A0A650EMW2"/>
<protein>
    <submittedName>
        <fullName evidence="1">Uncharacterized protein</fullName>
    </submittedName>
</protein>
<sequence length="398" mass="43909">MSLIINGKKYNIVCLNGKEYSRGYFNGRLVLNVPDNNAYLWAGPGVRFGADDKTAVSYLNTPQVITDALSGAAIGLADFRLAFDVHKDAVETGTVYLLTLPGAVAVKSEGETLAFKFLWEKAPVWKWAPKAALTEGWNKIILQKQNARVTLSVNGTVYTLIDHSNGAPVKNKIYRGFSTQRFIQAVYAPSSCDAVFINVLAKDVRYARQTIASYYSNSDVRLCMDTSAKLFFYAGGYTYPTDYILEEGGRYWIKLFPGGGSSGYFALAVAPDDNTANLDDVVSGAAALDWTAFTNMKNTNGNYTEWRPTPYHFGGDGYNNSSSYVWRGGIDMAKLAYCQNGQIVWDGRKDAYTVTSPSDSGWSVEEWQNKPDMPDLNPGELKVTPGWMKVKDVKAVLL</sequence>
<gene>
    <name evidence="1" type="ORF">Elusimicrob1349_1210</name>
</gene>